<dbReference type="EMBL" id="JACCQK010000806">
    <property type="protein sequence ID" value="MBG0780596.1"/>
    <property type="molecule type" value="Genomic_DNA"/>
</dbReference>
<dbReference type="Pfam" id="PF00702">
    <property type="entry name" value="Hydrolase"/>
    <property type="match status" value="1"/>
</dbReference>
<dbReference type="NCBIfam" id="TIGR01494">
    <property type="entry name" value="ATPase_P-type"/>
    <property type="match status" value="1"/>
</dbReference>
<dbReference type="SUPFAM" id="SSF56784">
    <property type="entry name" value="HAD-like"/>
    <property type="match status" value="1"/>
</dbReference>
<gene>
    <name evidence="2" type="ORF">H0S81_11800</name>
</gene>
<dbReference type="GO" id="GO:0016887">
    <property type="term" value="F:ATP hydrolysis activity"/>
    <property type="evidence" value="ECO:0007669"/>
    <property type="project" value="InterPro"/>
</dbReference>
<organism evidence="2 3">
    <name type="scientific">Desulfotignum balticum</name>
    <dbReference type="NCBI Taxonomy" id="115781"/>
    <lineage>
        <taxon>Bacteria</taxon>
        <taxon>Pseudomonadati</taxon>
        <taxon>Thermodesulfobacteriota</taxon>
        <taxon>Desulfobacteria</taxon>
        <taxon>Desulfobacterales</taxon>
        <taxon>Desulfobacteraceae</taxon>
        <taxon>Desulfotignum</taxon>
    </lineage>
</organism>
<dbReference type="Proteomes" id="UP000706172">
    <property type="component" value="Unassembled WGS sequence"/>
</dbReference>
<evidence type="ECO:0000256" key="1">
    <source>
        <dbReference type="ARBA" id="ARBA00022967"/>
    </source>
</evidence>
<dbReference type="InterPro" id="IPR036412">
    <property type="entry name" value="HAD-like_sf"/>
</dbReference>
<evidence type="ECO:0000313" key="3">
    <source>
        <dbReference type="Proteomes" id="UP000706172"/>
    </source>
</evidence>
<sequence length="228" mass="24440">QVKTLLEKHKYLGLTQIFIARKGILLGTMGFANQERPNLEHLVARLKSGGVEKTAMITGDARYTALEMAARLKFDECRYSVLPAEKADIIRSLRDDGDRILMVGDGINDALALAEADIGVAMGTGGSEVAIEAADIALVTDDLAGVIYVRELSAKTLSVVHQNFWIATGSNIGGVVLGAAGLLSPVMAGLVHILHTLGILANSSRLLFFDIPETRGPAKRQRHKPNDT</sequence>
<dbReference type="GO" id="GO:0043682">
    <property type="term" value="F:P-type divalent copper transporter activity"/>
    <property type="evidence" value="ECO:0007669"/>
    <property type="project" value="TreeGrafter"/>
</dbReference>
<name>A0A931CXM7_9BACT</name>
<feature type="non-terminal residue" evidence="2">
    <location>
        <position position="1"/>
    </location>
</feature>
<dbReference type="PANTHER" id="PTHR43520">
    <property type="entry name" value="ATP7, ISOFORM B"/>
    <property type="match status" value="1"/>
</dbReference>
<dbReference type="GO" id="GO:0055070">
    <property type="term" value="P:copper ion homeostasis"/>
    <property type="evidence" value="ECO:0007669"/>
    <property type="project" value="TreeGrafter"/>
</dbReference>
<dbReference type="PRINTS" id="PR00119">
    <property type="entry name" value="CATATPASE"/>
</dbReference>
<dbReference type="AlphaFoldDB" id="A0A931CXM7"/>
<keyword evidence="1" id="KW-1278">Translocase</keyword>
<dbReference type="GO" id="GO:0005507">
    <property type="term" value="F:copper ion binding"/>
    <property type="evidence" value="ECO:0007669"/>
    <property type="project" value="TreeGrafter"/>
</dbReference>
<dbReference type="GO" id="GO:0016020">
    <property type="term" value="C:membrane"/>
    <property type="evidence" value="ECO:0007669"/>
    <property type="project" value="InterPro"/>
</dbReference>
<dbReference type="InterPro" id="IPR023214">
    <property type="entry name" value="HAD_sf"/>
</dbReference>
<reference evidence="2" key="1">
    <citation type="submission" date="2020-07" db="EMBL/GenBank/DDBJ databases">
        <title>Severe corrosion of carbon steel in oil field produced water can be linked to methanogenic archaea containing a special type of NiFe hydrogenase.</title>
        <authorList>
            <person name="Lahme S."/>
            <person name="Mand J."/>
            <person name="Longwell J."/>
            <person name="Smith R."/>
            <person name="Enning D."/>
        </authorList>
    </citation>
    <scope>NUCLEOTIDE SEQUENCE</scope>
    <source>
        <strain evidence="2">MIC098Bin6</strain>
    </source>
</reference>
<dbReference type="GO" id="GO:0005524">
    <property type="term" value="F:ATP binding"/>
    <property type="evidence" value="ECO:0007669"/>
    <property type="project" value="InterPro"/>
</dbReference>
<protein>
    <submittedName>
        <fullName evidence="2">Cation-translocating P-type ATPase</fullName>
    </submittedName>
</protein>
<dbReference type="InterPro" id="IPR001757">
    <property type="entry name" value="P_typ_ATPase"/>
</dbReference>
<comment type="caution">
    <text evidence="2">The sequence shown here is derived from an EMBL/GenBank/DDBJ whole genome shotgun (WGS) entry which is preliminary data.</text>
</comment>
<dbReference type="PANTHER" id="PTHR43520:SF8">
    <property type="entry name" value="P-TYPE CU(+) TRANSPORTER"/>
    <property type="match status" value="1"/>
</dbReference>
<accession>A0A931CXM7</accession>
<dbReference type="Gene3D" id="3.40.50.1000">
    <property type="entry name" value="HAD superfamily/HAD-like"/>
    <property type="match status" value="1"/>
</dbReference>
<evidence type="ECO:0000313" key="2">
    <source>
        <dbReference type="EMBL" id="MBG0780596.1"/>
    </source>
</evidence>
<proteinExistence type="predicted"/>